<keyword evidence="3" id="KW-1185">Reference proteome</keyword>
<evidence type="ECO:0000313" key="3">
    <source>
        <dbReference type="Proteomes" id="UP000275078"/>
    </source>
</evidence>
<reference evidence="2 3" key="1">
    <citation type="journal article" date="2018" name="Nat. Ecol. Evol.">
        <title>Pezizomycetes genomes reveal the molecular basis of ectomycorrhizal truffle lifestyle.</title>
        <authorList>
            <person name="Murat C."/>
            <person name="Payen T."/>
            <person name="Noel B."/>
            <person name="Kuo A."/>
            <person name="Morin E."/>
            <person name="Chen J."/>
            <person name="Kohler A."/>
            <person name="Krizsan K."/>
            <person name="Balestrini R."/>
            <person name="Da Silva C."/>
            <person name="Montanini B."/>
            <person name="Hainaut M."/>
            <person name="Levati E."/>
            <person name="Barry K.W."/>
            <person name="Belfiori B."/>
            <person name="Cichocki N."/>
            <person name="Clum A."/>
            <person name="Dockter R.B."/>
            <person name="Fauchery L."/>
            <person name="Guy J."/>
            <person name="Iotti M."/>
            <person name="Le Tacon F."/>
            <person name="Lindquist E.A."/>
            <person name="Lipzen A."/>
            <person name="Malagnac F."/>
            <person name="Mello A."/>
            <person name="Molinier V."/>
            <person name="Miyauchi S."/>
            <person name="Poulain J."/>
            <person name="Riccioni C."/>
            <person name="Rubini A."/>
            <person name="Sitrit Y."/>
            <person name="Splivallo R."/>
            <person name="Traeger S."/>
            <person name="Wang M."/>
            <person name="Zifcakova L."/>
            <person name="Wipf D."/>
            <person name="Zambonelli A."/>
            <person name="Paolocci F."/>
            <person name="Nowrousian M."/>
            <person name="Ottonello S."/>
            <person name="Baldrian P."/>
            <person name="Spatafora J.W."/>
            <person name="Henrissat B."/>
            <person name="Nagy L.G."/>
            <person name="Aury J.M."/>
            <person name="Wincker P."/>
            <person name="Grigoriev I.V."/>
            <person name="Bonfante P."/>
            <person name="Martin F.M."/>
        </authorList>
    </citation>
    <scope>NUCLEOTIDE SEQUENCE [LARGE SCALE GENOMIC DNA]</scope>
    <source>
        <strain evidence="2 3">RN42</strain>
    </source>
</reference>
<dbReference type="OrthoDB" id="5945798at2759"/>
<dbReference type="AlphaFoldDB" id="A0A3N4I8Q0"/>
<dbReference type="Proteomes" id="UP000275078">
    <property type="component" value="Unassembled WGS sequence"/>
</dbReference>
<evidence type="ECO:0000256" key="1">
    <source>
        <dbReference type="SAM" id="Coils"/>
    </source>
</evidence>
<dbReference type="STRING" id="1160509.A0A3N4I8Q0"/>
<organism evidence="2 3">
    <name type="scientific">Ascobolus immersus RN42</name>
    <dbReference type="NCBI Taxonomy" id="1160509"/>
    <lineage>
        <taxon>Eukaryota</taxon>
        <taxon>Fungi</taxon>
        <taxon>Dikarya</taxon>
        <taxon>Ascomycota</taxon>
        <taxon>Pezizomycotina</taxon>
        <taxon>Pezizomycetes</taxon>
        <taxon>Pezizales</taxon>
        <taxon>Ascobolaceae</taxon>
        <taxon>Ascobolus</taxon>
    </lineage>
</organism>
<accession>A0A3N4I8Q0</accession>
<name>A0A3N4I8Q0_ASCIM</name>
<evidence type="ECO:0000313" key="2">
    <source>
        <dbReference type="EMBL" id="RPA81846.1"/>
    </source>
</evidence>
<proteinExistence type="predicted"/>
<protein>
    <submittedName>
        <fullName evidence="2">Uncharacterized protein</fullName>
    </submittedName>
</protein>
<dbReference type="EMBL" id="ML119676">
    <property type="protein sequence ID" value="RPA81846.1"/>
    <property type="molecule type" value="Genomic_DNA"/>
</dbReference>
<keyword evidence="1" id="KW-0175">Coiled coil</keyword>
<gene>
    <name evidence="2" type="ORF">BJ508DRAFT_414559</name>
</gene>
<sequence>MSVKSQFPHAFERWELLSSRWEGMTSYWLGRLEENSEEIARSPVELQLARQVADLSAAGANLFHAVVELQRLRAASERKFQRWFVENRKHQDRHKELTRMLEEALRSERAKRAMNSVEYQDSDQVIVALRREVAELQKELAISKDECRRAWEELGKREVEDRERILSLRSGNATVVGGVEVVPLQATAGEVSVVDS</sequence>
<feature type="coiled-coil region" evidence="1">
    <location>
        <begin position="87"/>
        <end position="146"/>
    </location>
</feature>